<keyword evidence="2" id="KW-1185">Reference proteome</keyword>
<sequence>MGEVNAPPIVSPDDRVCEEIYVRTIVRDRDGRYSVALPFKGDVLSLGDSRQMAEKRFYSLERRMLASPQLKEAYDFVINEYIREGYISLVASKLVRRISYHITGSLGRTNLHVSYV</sequence>
<dbReference type="PANTHER" id="PTHR47331:SF5">
    <property type="entry name" value="RIBONUCLEASE H"/>
    <property type="match status" value="1"/>
</dbReference>
<dbReference type="EMBL" id="CAJQZP010000220">
    <property type="protein sequence ID" value="CAG4949708.1"/>
    <property type="molecule type" value="Genomic_DNA"/>
</dbReference>
<dbReference type="PANTHER" id="PTHR47331">
    <property type="entry name" value="PHD-TYPE DOMAIN-CONTAINING PROTEIN"/>
    <property type="match status" value="1"/>
</dbReference>
<dbReference type="Proteomes" id="UP000691718">
    <property type="component" value="Unassembled WGS sequence"/>
</dbReference>
<protein>
    <submittedName>
        <fullName evidence="1">(apollo) hypothetical protein</fullName>
    </submittedName>
</protein>
<accession>A0A8S3WAL5</accession>
<organism evidence="1 2">
    <name type="scientific">Parnassius apollo</name>
    <name type="common">Apollo butterfly</name>
    <name type="synonym">Papilio apollo</name>
    <dbReference type="NCBI Taxonomy" id="110799"/>
    <lineage>
        <taxon>Eukaryota</taxon>
        <taxon>Metazoa</taxon>
        <taxon>Ecdysozoa</taxon>
        <taxon>Arthropoda</taxon>
        <taxon>Hexapoda</taxon>
        <taxon>Insecta</taxon>
        <taxon>Pterygota</taxon>
        <taxon>Neoptera</taxon>
        <taxon>Endopterygota</taxon>
        <taxon>Lepidoptera</taxon>
        <taxon>Glossata</taxon>
        <taxon>Ditrysia</taxon>
        <taxon>Papilionoidea</taxon>
        <taxon>Papilionidae</taxon>
        <taxon>Parnassiinae</taxon>
        <taxon>Parnassini</taxon>
        <taxon>Parnassius</taxon>
        <taxon>Parnassius</taxon>
    </lineage>
</organism>
<gene>
    <name evidence="1" type="ORF">PAPOLLO_LOCUS4087</name>
</gene>
<evidence type="ECO:0000313" key="2">
    <source>
        <dbReference type="Proteomes" id="UP000691718"/>
    </source>
</evidence>
<dbReference type="OrthoDB" id="8194935at2759"/>
<dbReference type="AlphaFoldDB" id="A0A8S3WAL5"/>
<name>A0A8S3WAL5_PARAO</name>
<evidence type="ECO:0000313" key="1">
    <source>
        <dbReference type="EMBL" id="CAG4949708.1"/>
    </source>
</evidence>
<proteinExistence type="predicted"/>
<reference evidence="1" key="1">
    <citation type="submission" date="2021-04" db="EMBL/GenBank/DDBJ databases">
        <authorList>
            <person name="Tunstrom K."/>
        </authorList>
    </citation>
    <scope>NUCLEOTIDE SEQUENCE</scope>
</reference>
<comment type="caution">
    <text evidence="1">The sequence shown here is derived from an EMBL/GenBank/DDBJ whole genome shotgun (WGS) entry which is preliminary data.</text>
</comment>